<accession>A0A4V3JJ34</accession>
<keyword evidence="2" id="KW-1185">Reference proteome</keyword>
<dbReference type="RefSeq" id="WP_135602987.1">
    <property type="nucleotide sequence ID" value="NZ_RQFK01000033.1"/>
</dbReference>
<gene>
    <name evidence="1" type="ORF">EHQ24_18070</name>
</gene>
<dbReference type="AlphaFoldDB" id="A0A4V3JJ34"/>
<protein>
    <submittedName>
        <fullName evidence="1">Uncharacterized protein</fullName>
    </submittedName>
</protein>
<proteinExistence type="predicted"/>
<evidence type="ECO:0000313" key="1">
    <source>
        <dbReference type="EMBL" id="TGK78456.1"/>
    </source>
</evidence>
<sequence length="407" mass="48274">MPKYESIIFFVETPFTERDEKRFGIRELSQQGFIVEVFQLEDIFHKQKYSATKESNKKEYITYFSTIKELENELQKRSKRFLVILLTGYYLELLKLFNKQCIDYALYCTNRIPTPLEVVNDSKYIRIKQKLVEEGLLSVLKSIGRTLKKSLEVVNGKTPLAPTYVIAGGSRSIEHLTKKTLDSARVIWTHGLDFDLFLQSKQTNRISHSFLDIYGNLVEQSKFNNYIVFLDEYTPYHPDNDFFKIPHADKKETYYPRLESFFQYLEKKYNAKVIIAAHPRSEYETKTHFKSFTIIKDRTLDLIENCQFALIHSSTSINFINLFEKEAVFFYTSTMRNFYKNMVATFANLHGKNPTEIDFNTDYDSLNLLDEKIDRSKYLEYRNAFIKRNDSRMEYSWVILADEFRNE</sequence>
<dbReference type="Proteomes" id="UP000298009">
    <property type="component" value="Unassembled WGS sequence"/>
</dbReference>
<reference evidence="1" key="1">
    <citation type="journal article" date="2019" name="PLoS Negl. Trop. Dis.">
        <title>Revisiting the worldwide diversity of Leptospira species in the environment.</title>
        <authorList>
            <person name="Vincent A.T."/>
            <person name="Schiettekatte O."/>
            <person name="Bourhy P."/>
            <person name="Veyrier F.J."/>
            <person name="Picardeau M."/>
        </authorList>
    </citation>
    <scope>NUCLEOTIDE SEQUENCE [LARGE SCALE GENOMIC DNA]</scope>
    <source>
        <strain evidence="1">201800287</strain>
    </source>
</reference>
<comment type="caution">
    <text evidence="1">The sequence shown here is derived from an EMBL/GenBank/DDBJ whole genome shotgun (WGS) entry which is preliminary data.</text>
</comment>
<dbReference type="OrthoDB" id="7346858at2"/>
<name>A0A4V3JJ34_9LEPT</name>
<evidence type="ECO:0000313" key="2">
    <source>
        <dbReference type="Proteomes" id="UP000298009"/>
    </source>
</evidence>
<dbReference type="EMBL" id="RQFK01000033">
    <property type="protein sequence ID" value="TGK78456.1"/>
    <property type="molecule type" value="Genomic_DNA"/>
</dbReference>
<organism evidence="1 2">
    <name type="scientific">Leptospira noumeaensis</name>
    <dbReference type="NCBI Taxonomy" id="2484964"/>
    <lineage>
        <taxon>Bacteria</taxon>
        <taxon>Pseudomonadati</taxon>
        <taxon>Spirochaetota</taxon>
        <taxon>Spirochaetia</taxon>
        <taxon>Leptospirales</taxon>
        <taxon>Leptospiraceae</taxon>
        <taxon>Leptospira</taxon>
    </lineage>
</organism>